<dbReference type="InterPro" id="IPR016215">
    <property type="entry name" value="NTA_MOA"/>
</dbReference>
<dbReference type="Proteomes" id="UP001204068">
    <property type="component" value="Unassembled WGS sequence"/>
</dbReference>
<feature type="binding site" evidence="6">
    <location>
        <position position="220"/>
    </location>
    <ligand>
        <name>FMN</name>
        <dbReference type="ChEBI" id="CHEBI:58210"/>
    </ligand>
</feature>
<evidence type="ECO:0000256" key="5">
    <source>
        <dbReference type="ARBA" id="ARBA00033748"/>
    </source>
</evidence>
<evidence type="ECO:0000313" key="9">
    <source>
        <dbReference type="Proteomes" id="UP001204068"/>
    </source>
</evidence>
<protein>
    <submittedName>
        <fullName evidence="8">LLM class flavin-dependent oxidoreductase</fullName>
    </submittedName>
</protein>
<dbReference type="CDD" id="cd01095">
    <property type="entry name" value="Nitrilotriacetate_monoxgenase"/>
    <property type="match status" value="1"/>
</dbReference>
<dbReference type="Gene3D" id="3.20.20.30">
    <property type="entry name" value="Luciferase-like domain"/>
    <property type="match status" value="1"/>
</dbReference>
<evidence type="ECO:0000256" key="6">
    <source>
        <dbReference type="PIRSR" id="PIRSR000337-1"/>
    </source>
</evidence>
<feature type="binding site" evidence="6">
    <location>
        <position position="221"/>
    </location>
    <ligand>
        <name>FMN</name>
        <dbReference type="ChEBI" id="CHEBI:58210"/>
    </ligand>
</feature>
<dbReference type="PANTHER" id="PTHR30011">
    <property type="entry name" value="ALKANESULFONATE MONOOXYGENASE-RELATED"/>
    <property type="match status" value="1"/>
</dbReference>
<name>A0AAW5LK69_MAMSC</name>
<organism evidence="8 9">
    <name type="scientific">Mammaliicoccus sciuri</name>
    <name type="common">Staphylococcus sciuri</name>
    <dbReference type="NCBI Taxonomy" id="1296"/>
    <lineage>
        <taxon>Bacteria</taxon>
        <taxon>Bacillati</taxon>
        <taxon>Bacillota</taxon>
        <taxon>Bacilli</taxon>
        <taxon>Bacillales</taxon>
        <taxon>Staphylococcaceae</taxon>
        <taxon>Mammaliicoccus</taxon>
    </lineage>
</organism>
<dbReference type="NCBIfam" id="TIGR03860">
    <property type="entry name" value="FMN_nitrolo"/>
    <property type="match status" value="1"/>
</dbReference>
<dbReference type="InterPro" id="IPR051260">
    <property type="entry name" value="Diverse_substr_monoxygenases"/>
</dbReference>
<feature type="binding site" evidence="6">
    <location>
        <position position="146"/>
    </location>
    <ligand>
        <name>FMN</name>
        <dbReference type="ChEBI" id="CHEBI:58210"/>
    </ligand>
</feature>
<keyword evidence="4" id="KW-0503">Monooxygenase</keyword>
<evidence type="ECO:0000256" key="3">
    <source>
        <dbReference type="ARBA" id="ARBA00023002"/>
    </source>
</evidence>
<dbReference type="AlphaFoldDB" id="A0AAW5LK69"/>
<dbReference type="InterPro" id="IPR036661">
    <property type="entry name" value="Luciferase-like_sf"/>
</dbReference>
<sequence>MMTTYKHIKLGLFLAGYGHHVASWRHENAIEKGPMDLTHLINTAQLAEKGLFDLVFLADSLFVSESSHPNILSRFEPFTLLSVLSTATTNIGLAATASTTYSEPFHIARQFSSLDHLSHGRAAWNIVTSSITSTAENFNGTKLMEHELRYERANEFVEVTNKLWRSWDKGALVRDKETGAFIDASKLHTIDHEGKHFKVRGPLNIERSPQGRPLLIQAGSSPTGTDLASKVADVIFTAQTQIEDAQNFYKQLKEKVSKQNRNPEEVYIMPGLFPILGDTEEEAHQNYQEIQDLILPEVGLSILAPYVGNIDLSQYDLDTKFADLDLSTGNGVQSRFEIILKEAIKNDLTLEEVYKKVAGSRGHHIFVGTPEQLADKMEEWFKSSAADGFNIMPPILPSQFELFINNVIPILQERNLYKETYSEGTLRQKLGLENE</sequence>
<evidence type="ECO:0000256" key="4">
    <source>
        <dbReference type="ARBA" id="ARBA00023033"/>
    </source>
</evidence>
<evidence type="ECO:0000313" key="8">
    <source>
        <dbReference type="EMBL" id="MCQ9302094.1"/>
    </source>
</evidence>
<dbReference type="GO" id="GO:0016705">
    <property type="term" value="F:oxidoreductase activity, acting on paired donors, with incorporation or reduction of molecular oxygen"/>
    <property type="evidence" value="ECO:0007669"/>
    <property type="project" value="InterPro"/>
</dbReference>
<feature type="binding site" evidence="6">
    <location>
        <position position="59"/>
    </location>
    <ligand>
        <name>FMN</name>
        <dbReference type="ChEBI" id="CHEBI:58210"/>
    </ligand>
</feature>
<dbReference type="PANTHER" id="PTHR30011:SF16">
    <property type="entry name" value="C2H2 FINGER DOMAIN TRANSCRIPTION FACTOR (EUROFUNG)-RELATED"/>
    <property type="match status" value="1"/>
</dbReference>
<proteinExistence type="inferred from homology"/>
<reference evidence="8" key="1">
    <citation type="submission" date="2022-07" db="EMBL/GenBank/DDBJ databases">
        <title>Bacterial species isolated from the porcine tonsil microbiota.</title>
        <authorList>
            <person name="Oliveira I.M.F."/>
        </authorList>
    </citation>
    <scope>NUCLEOTIDE SEQUENCE</scope>
    <source>
        <strain evidence="8">8QC2O2</strain>
    </source>
</reference>
<keyword evidence="2 6" id="KW-0288">FMN</keyword>
<keyword evidence="1 6" id="KW-0285">Flavoprotein</keyword>
<evidence type="ECO:0000259" key="7">
    <source>
        <dbReference type="Pfam" id="PF00296"/>
    </source>
</evidence>
<keyword evidence="3" id="KW-0560">Oxidoreductase</keyword>
<dbReference type="SUPFAM" id="SSF51679">
    <property type="entry name" value="Bacterial luciferase-like"/>
    <property type="match status" value="1"/>
</dbReference>
<dbReference type="RefSeq" id="WP_231493123.1">
    <property type="nucleotide sequence ID" value="NZ_CP070605.1"/>
</dbReference>
<dbReference type="PIRSF" id="PIRSF000337">
    <property type="entry name" value="NTA_MOA"/>
    <property type="match status" value="1"/>
</dbReference>
<comment type="caution">
    <text evidence="8">The sequence shown here is derived from an EMBL/GenBank/DDBJ whole genome shotgun (WGS) entry which is preliminary data.</text>
</comment>
<comment type="similarity">
    <text evidence="5">Belongs to the NtaA/SnaA/DszA monooxygenase family.</text>
</comment>
<feature type="binding site" evidence="6">
    <location>
        <position position="96"/>
    </location>
    <ligand>
        <name>FMN</name>
        <dbReference type="ChEBI" id="CHEBI:58210"/>
    </ligand>
</feature>
<dbReference type="Pfam" id="PF00296">
    <property type="entry name" value="Bac_luciferase"/>
    <property type="match status" value="1"/>
</dbReference>
<dbReference type="EMBL" id="JANILD010000001">
    <property type="protein sequence ID" value="MCQ9302094.1"/>
    <property type="molecule type" value="Genomic_DNA"/>
</dbReference>
<accession>A0AAW5LK69</accession>
<feature type="domain" description="Luciferase-like" evidence="7">
    <location>
        <begin position="20"/>
        <end position="383"/>
    </location>
</feature>
<dbReference type="GO" id="GO:0004497">
    <property type="term" value="F:monooxygenase activity"/>
    <property type="evidence" value="ECO:0007669"/>
    <property type="project" value="UniProtKB-KW"/>
</dbReference>
<evidence type="ECO:0000256" key="1">
    <source>
        <dbReference type="ARBA" id="ARBA00022630"/>
    </source>
</evidence>
<feature type="binding site" evidence="6">
    <location>
        <position position="150"/>
    </location>
    <ligand>
        <name>FMN</name>
        <dbReference type="ChEBI" id="CHEBI:58210"/>
    </ligand>
</feature>
<gene>
    <name evidence="8" type="ORF">NQ032_00505</name>
</gene>
<dbReference type="InterPro" id="IPR011251">
    <property type="entry name" value="Luciferase-like_dom"/>
</dbReference>
<evidence type="ECO:0000256" key="2">
    <source>
        <dbReference type="ARBA" id="ARBA00022643"/>
    </source>
</evidence>